<dbReference type="InterPro" id="IPR004254">
    <property type="entry name" value="AdipoR/HlyIII-related"/>
</dbReference>
<evidence type="ECO:0000256" key="2">
    <source>
        <dbReference type="ARBA" id="ARBA00007018"/>
    </source>
</evidence>
<evidence type="ECO:0000256" key="4">
    <source>
        <dbReference type="ARBA" id="ARBA00022989"/>
    </source>
</evidence>
<dbReference type="GO" id="GO:0016020">
    <property type="term" value="C:membrane"/>
    <property type="evidence" value="ECO:0007669"/>
    <property type="project" value="UniProtKB-SubCell"/>
</dbReference>
<protein>
    <submittedName>
        <fullName evidence="7">Progestin and adipoQ receptor family member 4-like protein</fullName>
    </submittedName>
</protein>
<evidence type="ECO:0000256" key="1">
    <source>
        <dbReference type="ARBA" id="ARBA00004141"/>
    </source>
</evidence>
<accession>A0A443SVB5</accession>
<dbReference type="OrthoDB" id="535992at2759"/>
<dbReference type="EMBL" id="NCKV01000158">
    <property type="protein sequence ID" value="RWS31458.1"/>
    <property type="molecule type" value="Genomic_DNA"/>
</dbReference>
<keyword evidence="6" id="KW-0479">Metal-binding</keyword>
<reference evidence="7 8" key="1">
    <citation type="journal article" date="2018" name="Gigascience">
        <title>Genomes of trombidid mites reveal novel predicted allergens and laterally-transferred genes associated with secondary metabolism.</title>
        <authorList>
            <person name="Dong X."/>
            <person name="Chaisiri K."/>
            <person name="Xia D."/>
            <person name="Armstrong S.D."/>
            <person name="Fang Y."/>
            <person name="Donnelly M.J."/>
            <person name="Kadowaki T."/>
            <person name="McGarry J.W."/>
            <person name="Darby A.C."/>
            <person name="Makepeace B.L."/>
        </authorList>
    </citation>
    <scope>NUCLEOTIDE SEQUENCE [LARGE SCALE GENOMIC DNA]</scope>
    <source>
        <strain evidence="7">UoL-UT</strain>
    </source>
</reference>
<keyword evidence="6" id="KW-0862">Zinc</keyword>
<evidence type="ECO:0000313" key="7">
    <source>
        <dbReference type="EMBL" id="RWS31458.1"/>
    </source>
</evidence>
<dbReference type="GO" id="GO:0038023">
    <property type="term" value="F:signaling receptor activity"/>
    <property type="evidence" value="ECO:0007669"/>
    <property type="project" value="TreeGrafter"/>
</dbReference>
<dbReference type="PANTHER" id="PTHR20855:SF138">
    <property type="entry name" value="PROGESTIN AND ADIPOQ RECEPTOR FAMILY MEMBER 4"/>
    <property type="match status" value="1"/>
</dbReference>
<dbReference type="VEuPathDB" id="VectorBase:LDEU000585"/>
<name>A0A443SVB5_9ACAR</name>
<dbReference type="STRING" id="299467.A0A443SVB5"/>
<feature type="binding site" evidence="6">
    <location>
        <position position="365"/>
    </location>
    <ligand>
        <name>Zn(2+)</name>
        <dbReference type="ChEBI" id="CHEBI:29105"/>
    </ligand>
</feature>
<comment type="subcellular location">
    <subcellularLocation>
        <location evidence="1">Membrane</location>
        <topology evidence="1">Multi-pass membrane protein</topology>
    </subcellularLocation>
</comment>
<keyword evidence="7" id="KW-0675">Receptor</keyword>
<gene>
    <name evidence="7" type="ORF">B4U80_07000</name>
</gene>
<comment type="caution">
    <text evidence="7">The sequence shown here is derived from an EMBL/GenBank/DDBJ whole genome shotgun (WGS) entry which is preliminary data.</text>
</comment>
<sequence length="406" mass="46707">MNTHDFCLNGNVTNVAKAVNVILSCPSNTCYSKENKENIEEQEDLKINYNSRRDCSDTQQKSVFKTNGALDSLNGASPLQQKHNLAEKSKDRLPKLQKITDVPNYLQFNPYVLTGYRPPGLTYWQCIHSLSYIHNETVNILTHGIPFICFLLLTPANIPWNQINHPILACFHIMGSVAPWLGSTIYHLFMNHEKGEKFYRELLKWDVIGIWITQSFGASTTVYTSVALYPDYFRYTFVSLYIILSIRALKDSAMTDCVWRRRLGFTFLVLMRFIAFFCRLSTFADGEGSVISIENRTEVTVLSIGRTSVRRRSMLEMRLHSFQRIMKYFHLAMQEVLPIVGAFISASRIPERWFPGNFDFILNSHNIMHVFVVLGGIHMHMATCTDLIWLANKDRNNVPEVLLPIT</sequence>
<keyword evidence="5" id="KW-0472">Membrane</keyword>
<dbReference type="Pfam" id="PF03006">
    <property type="entry name" value="HlyIII"/>
    <property type="match status" value="1"/>
</dbReference>
<dbReference type="Proteomes" id="UP000288716">
    <property type="component" value="Unassembled WGS sequence"/>
</dbReference>
<dbReference type="GO" id="GO:0046872">
    <property type="term" value="F:metal ion binding"/>
    <property type="evidence" value="ECO:0007669"/>
    <property type="project" value="UniProtKB-KW"/>
</dbReference>
<feature type="binding site" evidence="6">
    <location>
        <position position="187"/>
    </location>
    <ligand>
        <name>Zn(2+)</name>
        <dbReference type="ChEBI" id="CHEBI:29105"/>
    </ligand>
</feature>
<dbReference type="PANTHER" id="PTHR20855">
    <property type="entry name" value="ADIPOR/PROGESTIN RECEPTOR-RELATED"/>
    <property type="match status" value="1"/>
</dbReference>
<organism evidence="7 8">
    <name type="scientific">Leptotrombidium deliense</name>
    <dbReference type="NCBI Taxonomy" id="299467"/>
    <lineage>
        <taxon>Eukaryota</taxon>
        <taxon>Metazoa</taxon>
        <taxon>Ecdysozoa</taxon>
        <taxon>Arthropoda</taxon>
        <taxon>Chelicerata</taxon>
        <taxon>Arachnida</taxon>
        <taxon>Acari</taxon>
        <taxon>Acariformes</taxon>
        <taxon>Trombidiformes</taxon>
        <taxon>Prostigmata</taxon>
        <taxon>Anystina</taxon>
        <taxon>Parasitengona</taxon>
        <taxon>Trombiculoidea</taxon>
        <taxon>Trombiculidae</taxon>
        <taxon>Leptotrombidium</taxon>
    </lineage>
</organism>
<evidence type="ECO:0000313" key="8">
    <source>
        <dbReference type="Proteomes" id="UP000288716"/>
    </source>
</evidence>
<keyword evidence="8" id="KW-1185">Reference proteome</keyword>
<evidence type="ECO:0000256" key="3">
    <source>
        <dbReference type="ARBA" id="ARBA00022692"/>
    </source>
</evidence>
<dbReference type="AlphaFoldDB" id="A0A443SVB5"/>
<keyword evidence="4" id="KW-1133">Transmembrane helix</keyword>
<proteinExistence type="inferred from homology"/>
<comment type="similarity">
    <text evidence="2">Belongs to the ADIPOR family.</text>
</comment>
<evidence type="ECO:0000256" key="5">
    <source>
        <dbReference type="ARBA" id="ARBA00023136"/>
    </source>
</evidence>
<feature type="binding site" evidence="6">
    <location>
        <position position="369"/>
    </location>
    <ligand>
        <name>Zn(2+)</name>
        <dbReference type="ChEBI" id="CHEBI:29105"/>
    </ligand>
</feature>
<evidence type="ECO:0000256" key="6">
    <source>
        <dbReference type="PIRSR" id="PIRSR604254-1"/>
    </source>
</evidence>
<keyword evidence="3" id="KW-0812">Transmembrane</keyword>